<comment type="catalytic activity">
    <reaction evidence="7">
        <text>DNA(n) + a 2'-deoxyribonucleoside 5'-triphosphate = DNA(n+1) + diphosphate</text>
        <dbReference type="Rhea" id="RHEA:22508"/>
        <dbReference type="Rhea" id="RHEA-COMP:17339"/>
        <dbReference type="Rhea" id="RHEA-COMP:17340"/>
        <dbReference type="ChEBI" id="CHEBI:33019"/>
        <dbReference type="ChEBI" id="CHEBI:61560"/>
        <dbReference type="ChEBI" id="CHEBI:173112"/>
        <dbReference type="EC" id="2.7.7.7"/>
    </reaction>
</comment>
<accession>A0A2G6JKG4</accession>
<dbReference type="GO" id="GO:0006261">
    <property type="term" value="P:DNA-templated DNA replication"/>
    <property type="evidence" value="ECO:0007669"/>
    <property type="project" value="TreeGrafter"/>
</dbReference>
<name>A0A2G6JKG4_NEPCE</name>
<dbReference type="SUPFAM" id="SSF52540">
    <property type="entry name" value="P-loop containing nucleoside triphosphate hydrolases"/>
    <property type="match status" value="1"/>
</dbReference>
<dbReference type="Pfam" id="PF13177">
    <property type="entry name" value="DNA_pol3_delta2"/>
    <property type="match status" value="1"/>
</dbReference>
<evidence type="ECO:0000256" key="1">
    <source>
        <dbReference type="ARBA" id="ARBA00012417"/>
    </source>
</evidence>
<dbReference type="AlphaFoldDB" id="A0A2G6JKG4"/>
<dbReference type="PANTHER" id="PTHR11669">
    <property type="entry name" value="REPLICATION FACTOR C / DNA POLYMERASE III GAMMA-TAU SUBUNIT"/>
    <property type="match status" value="1"/>
</dbReference>
<dbReference type="GO" id="GO:0003677">
    <property type="term" value="F:DNA binding"/>
    <property type="evidence" value="ECO:0007669"/>
    <property type="project" value="InterPro"/>
</dbReference>
<evidence type="ECO:0000313" key="9">
    <source>
        <dbReference type="EMBL" id="PIE23780.1"/>
    </source>
</evidence>
<evidence type="ECO:0000313" key="10">
    <source>
        <dbReference type="Proteomes" id="UP000243469"/>
    </source>
</evidence>
<dbReference type="PANTHER" id="PTHR11669:SF8">
    <property type="entry name" value="DNA POLYMERASE III SUBUNIT DELTA"/>
    <property type="match status" value="1"/>
</dbReference>
<dbReference type="InterPro" id="IPR004622">
    <property type="entry name" value="DNA_pol_HolB"/>
</dbReference>
<evidence type="ECO:0000256" key="3">
    <source>
        <dbReference type="ARBA" id="ARBA00022679"/>
    </source>
</evidence>
<organism evidence="9 10">
    <name type="scientific">Neptuniibacter caesariensis</name>
    <dbReference type="NCBI Taxonomy" id="207954"/>
    <lineage>
        <taxon>Bacteria</taxon>
        <taxon>Pseudomonadati</taxon>
        <taxon>Pseudomonadota</taxon>
        <taxon>Gammaproteobacteria</taxon>
        <taxon>Oceanospirillales</taxon>
        <taxon>Oceanospirillaceae</taxon>
        <taxon>Neptuniibacter</taxon>
    </lineage>
</organism>
<gene>
    <name evidence="9" type="primary">holB</name>
    <name evidence="9" type="ORF">CSA60_03905</name>
</gene>
<dbReference type="NCBIfam" id="NF004310">
    <property type="entry name" value="PRK05707.1"/>
    <property type="match status" value="1"/>
</dbReference>
<dbReference type="InterPro" id="IPR015199">
    <property type="entry name" value="DNA_pol_III_delta_C"/>
</dbReference>
<sequence length="331" mass="36701">MSNLVNAYPWFADKTEHLVALHNQDRLPHALLIHGMHGIGKALFAKSFAQLLLCQSPTGSATCGCCKACELNAAGNHPDLFILEPEEAGKQLKVDQVRGLGEFIYSTAQQGGYRVVIIDPADAMNIASANALLKMLEEPGSDTLLMLITAKMGQVLPTIKSRCQHIECTVPDESEAINWLITESDLDEASARGILQINRGAPKEALAYLERNQGEVRAQFIRGLTDILKQRRSPIEVAQAWQKMDLELVLGWFYSLLSDVARCSLCRNDSVLRNSDAGNMLNAVAKKTDPVTIFKLMDKVHEERRAIVLRQNPNKQLQLECLLMEWAAVLN</sequence>
<evidence type="ECO:0000256" key="4">
    <source>
        <dbReference type="ARBA" id="ARBA00022695"/>
    </source>
</evidence>
<dbReference type="EC" id="2.7.7.7" evidence="1"/>
<reference evidence="9 10" key="1">
    <citation type="submission" date="2017-10" db="EMBL/GenBank/DDBJ databases">
        <title>Novel microbial diversity and functional potential in the marine mammal oral microbiome.</title>
        <authorList>
            <person name="Dudek N.K."/>
            <person name="Sun C.L."/>
            <person name="Burstein D."/>
            <person name="Kantor R.S."/>
            <person name="Aliaga Goltsman D.S."/>
            <person name="Bik E.M."/>
            <person name="Thomas B.C."/>
            <person name="Banfield J.F."/>
            <person name="Relman D.A."/>
        </authorList>
    </citation>
    <scope>NUCLEOTIDE SEQUENCE [LARGE SCALE GENOMIC DNA]</scope>
    <source>
        <strain evidence="9">DOLJORAL78_47_21</strain>
    </source>
</reference>
<evidence type="ECO:0000256" key="6">
    <source>
        <dbReference type="ARBA" id="ARBA00022932"/>
    </source>
</evidence>
<keyword evidence="5" id="KW-0235">DNA replication</keyword>
<dbReference type="InterPro" id="IPR050238">
    <property type="entry name" value="DNA_Rep/Repair_Clamp_Loader"/>
</dbReference>
<dbReference type="STRING" id="207954.MED92_09728"/>
<proteinExistence type="predicted"/>
<dbReference type="Gene3D" id="1.20.272.10">
    <property type="match status" value="1"/>
</dbReference>
<protein>
    <recommendedName>
        <fullName evidence="2">DNA polymerase III subunit delta'</fullName>
        <ecNumber evidence="1">2.7.7.7</ecNumber>
    </recommendedName>
</protein>
<comment type="caution">
    <text evidence="9">The sequence shown here is derived from an EMBL/GenBank/DDBJ whole genome shotgun (WGS) entry which is preliminary data.</text>
</comment>
<evidence type="ECO:0000259" key="8">
    <source>
        <dbReference type="Pfam" id="PF09115"/>
    </source>
</evidence>
<keyword evidence="3" id="KW-0808">Transferase</keyword>
<dbReference type="Pfam" id="PF09115">
    <property type="entry name" value="DNApol3-delta_C"/>
    <property type="match status" value="1"/>
</dbReference>
<dbReference type="GO" id="GO:0009360">
    <property type="term" value="C:DNA polymerase III complex"/>
    <property type="evidence" value="ECO:0007669"/>
    <property type="project" value="InterPro"/>
</dbReference>
<evidence type="ECO:0000256" key="2">
    <source>
        <dbReference type="ARBA" id="ARBA00014363"/>
    </source>
</evidence>
<dbReference type="Proteomes" id="UP000243469">
    <property type="component" value="Unassembled WGS sequence"/>
</dbReference>
<keyword evidence="6" id="KW-0239">DNA-directed DNA polymerase</keyword>
<dbReference type="NCBIfam" id="TIGR00678">
    <property type="entry name" value="holB"/>
    <property type="match status" value="1"/>
</dbReference>
<evidence type="ECO:0000256" key="5">
    <source>
        <dbReference type="ARBA" id="ARBA00022705"/>
    </source>
</evidence>
<dbReference type="InterPro" id="IPR027417">
    <property type="entry name" value="P-loop_NTPase"/>
</dbReference>
<dbReference type="GO" id="GO:0003887">
    <property type="term" value="F:DNA-directed DNA polymerase activity"/>
    <property type="evidence" value="ECO:0007669"/>
    <property type="project" value="UniProtKB-KW"/>
</dbReference>
<dbReference type="GO" id="GO:0008408">
    <property type="term" value="F:3'-5' exonuclease activity"/>
    <property type="evidence" value="ECO:0007669"/>
    <property type="project" value="InterPro"/>
</dbReference>
<dbReference type="EMBL" id="PDSH01000019">
    <property type="protein sequence ID" value="PIE23780.1"/>
    <property type="molecule type" value="Genomic_DNA"/>
</dbReference>
<evidence type="ECO:0000256" key="7">
    <source>
        <dbReference type="ARBA" id="ARBA00049244"/>
    </source>
</evidence>
<dbReference type="Gene3D" id="3.40.50.300">
    <property type="entry name" value="P-loop containing nucleotide triphosphate hydrolases"/>
    <property type="match status" value="1"/>
</dbReference>
<keyword evidence="4" id="KW-0548">Nucleotidyltransferase</keyword>
<feature type="domain" description="DNA polymerase III delta subunit C-terminal" evidence="8">
    <location>
        <begin position="216"/>
        <end position="326"/>
    </location>
</feature>